<dbReference type="GO" id="GO:0003924">
    <property type="term" value="F:GTPase activity"/>
    <property type="evidence" value="ECO:0007669"/>
    <property type="project" value="InterPro"/>
</dbReference>
<dbReference type="GO" id="GO:0007165">
    <property type="term" value="P:signal transduction"/>
    <property type="evidence" value="ECO:0007669"/>
    <property type="project" value="InterPro"/>
</dbReference>
<dbReference type="SMART" id="SM00174">
    <property type="entry name" value="RHO"/>
    <property type="match status" value="1"/>
</dbReference>
<dbReference type="FunFam" id="3.40.50.300:FF:001447">
    <property type="entry name" value="Ras-related protein Rab-1B"/>
    <property type="match status" value="1"/>
</dbReference>
<dbReference type="GO" id="GO:0016020">
    <property type="term" value="C:membrane"/>
    <property type="evidence" value="ECO:0007669"/>
    <property type="project" value="InterPro"/>
</dbReference>
<dbReference type="InterPro" id="IPR005225">
    <property type="entry name" value="Small_GTP-bd"/>
</dbReference>
<evidence type="ECO:0000256" key="2">
    <source>
        <dbReference type="ARBA" id="ARBA00023134"/>
    </source>
</evidence>
<dbReference type="SMART" id="SM00175">
    <property type="entry name" value="RAB"/>
    <property type="match status" value="1"/>
</dbReference>
<dbReference type="PANTHER" id="PTHR24070">
    <property type="entry name" value="RAS, DI-RAS, AND RHEB FAMILY MEMBERS OF SMALL GTPASE SUPERFAMILY"/>
    <property type="match status" value="1"/>
</dbReference>
<keyword evidence="1" id="KW-0547">Nucleotide-binding</keyword>
<dbReference type="Gene3D" id="3.40.50.300">
    <property type="entry name" value="P-loop containing nucleotide triphosphate hydrolases"/>
    <property type="match status" value="1"/>
</dbReference>
<evidence type="ECO:0000313" key="4">
    <source>
        <dbReference type="EMBL" id="CAE0789189.1"/>
    </source>
</evidence>
<dbReference type="PRINTS" id="PR00449">
    <property type="entry name" value="RASTRNSFRMNG"/>
</dbReference>
<gene>
    <name evidence="4" type="ORF">EGYM00163_LOCUS302</name>
</gene>
<dbReference type="InterPro" id="IPR027417">
    <property type="entry name" value="P-loop_NTPase"/>
</dbReference>
<organism evidence="4">
    <name type="scientific">Eutreptiella gymnastica</name>
    <dbReference type="NCBI Taxonomy" id="73025"/>
    <lineage>
        <taxon>Eukaryota</taxon>
        <taxon>Discoba</taxon>
        <taxon>Euglenozoa</taxon>
        <taxon>Euglenida</taxon>
        <taxon>Spirocuta</taxon>
        <taxon>Euglenophyceae</taxon>
        <taxon>Eutreptiales</taxon>
        <taxon>Eutreptiaceae</taxon>
        <taxon>Eutreptiella</taxon>
    </lineage>
</organism>
<keyword evidence="2" id="KW-0342">GTP-binding</keyword>
<evidence type="ECO:0000256" key="1">
    <source>
        <dbReference type="ARBA" id="ARBA00022741"/>
    </source>
</evidence>
<dbReference type="GO" id="GO:0005525">
    <property type="term" value="F:GTP binding"/>
    <property type="evidence" value="ECO:0007669"/>
    <property type="project" value="UniProtKB-KW"/>
</dbReference>
<reference evidence="4" key="1">
    <citation type="submission" date="2021-01" db="EMBL/GenBank/DDBJ databases">
        <authorList>
            <person name="Corre E."/>
            <person name="Pelletier E."/>
            <person name="Niang G."/>
            <person name="Scheremetjew M."/>
            <person name="Finn R."/>
            <person name="Kale V."/>
            <person name="Holt S."/>
            <person name="Cochrane G."/>
            <person name="Meng A."/>
            <person name="Brown T."/>
            <person name="Cohen L."/>
        </authorList>
    </citation>
    <scope>NUCLEOTIDE SEQUENCE</scope>
    <source>
        <strain evidence="4">CCMP1594</strain>
    </source>
</reference>
<dbReference type="NCBIfam" id="TIGR00231">
    <property type="entry name" value="small_GTP"/>
    <property type="match status" value="1"/>
</dbReference>
<accession>A0A7S4FE29</accession>
<evidence type="ECO:0000256" key="3">
    <source>
        <dbReference type="SAM" id="MobiDB-lite"/>
    </source>
</evidence>
<dbReference type="SUPFAM" id="SSF52540">
    <property type="entry name" value="P-loop containing nucleoside triphosphate hydrolases"/>
    <property type="match status" value="1"/>
</dbReference>
<feature type="region of interest" description="Disordered" evidence="3">
    <location>
        <begin position="1"/>
        <end position="26"/>
    </location>
</feature>
<dbReference type="Pfam" id="PF00071">
    <property type="entry name" value="Ras"/>
    <property type="match status" value="1"/>
</dbReference>
<dbReference type="InterPro" id="IPR020849">
    <property type="entry name" value="Small_GTPase_Ras-type"/>
</dbReference>
<dbReference type="InterPro" id="IPR001806">
    <property type="entry name" value="Small_GTPase"/>
</dbReference>
<dbReference type="PROSITE" id="PS51421">
    <property type="entry name" value="RAS"/>
    <property type="match status" value="1"/>
</dbReference>
<name>A0A7S4FE29_9EUGL</name>
<dbReference type="AlphaFoldDB" id="A0A7S4FE29"/>
<dbReference type="EMBL" id="HBJA01001205">
    <property type="protein sequence ID" value="CAE0789189.1"/>
    <property type="molecule type" value="Transcribed_RNA"/>
</dbReference>
<protein>
    <submittedName>
        <fullName evidence="4">Uncharacterized protein</fullName>
    </submittedName>
</protein>
<dbReference type="SMART" id="SM00173">
    <property type="entry name" value="RAS"/>
    <property type="match status" value="1"/>
</dbReference>
<feature type="compositionally biased region" description="Basic and acidic residues" evidence="3">
    <location>
        <begin position="1"/>
        <end position="10"/>
    </location>
</feature>
<proteinExistence type="predicted"/>
<sequence>MGNTPDKDKQTGNGGPSNEDGTYPPPAVKKQRKIVVLGYAKVGKTAVTQQLTEEKFVPDYYPTVDQTHYKTMKFRGEEYLLDILDTAGADDTSLFQPRYTIATDGYVIVYSIDDAYSFDIAKVLYERIHEYVVEGVVVLVGNKVDLDARQVSHAQGQALADEWKCPFLECSAKRKENIQKVFTIMLEEILKREDAPCCAGDRPQSRPFWTGMFHKS</sequence>
<dbReference type="PROSITE" id="PS51419">
    <property type="entry name" value="RAB"/>
    <property type="match status" value="1"/>
</dbReference>
<dbReference type="PROSITE" id="PS51420">
    <property type="entry name" value="RHO"/>
    <property type="match status" value="1"/>
</dbReference>